<dbReference type="AlphaFoldDB" id="A0A0B0NEF0"/>
<dbReference type="EMBL" id="KN395172">
    <property type="protein sequence ID" value="KHG11067.1"/>
    <property type="molecule type" value="Genomic_DNA"/>
</dbReference>
<sequence>MAGNTHNTYHNIISLYMSYINIYNIKSTKISFNSVMTILDDPRAHSSFDNL</sequence>
<accession>A0A0B0NEF0</accession>
<name>A0A0B0NEF0_GOSAR</name>
<protein>
    <submittedName>
        <fullName evidence="1">Uncharacterized protein</fullName>
    </submittedName>
</protein>
<keyword evidence="2" id="KW-1185">Reference proteome</keyword>
<reference evidence="2" key="1">
    <citation type="submission" date="2014-09" db="EMBL/GenBank/DDBJ databases">
        <authorList>
            <person name="Mudge J."/>
            <person name="Ramaraj T."/>
            <person name="Lindquist I.E."/>
            <person name="Bharti A.K."/>
            <person name="Sundararajan A."/>
            <person name="Cameron C.T."/>
            <person name="Woodward J.E."/>
            <person name="May G.D."/>
            <person name="Brubaker C."/>
            <person name="Broadhvest J."/>
            <person name="Wilkins T.A."/>
        </authorList>
    </citation>
    <scope>NUCLEOTIDE SEQUENCE</scope>
    <source>
        <strain evidence="2">cv. AKA8401</strain>
    </source>
</reference>
<dbReference type="Proteomes" id="UP000032142">
    <property type="component" value="Unassembled WGS sequence"/>
</dbReference>
<organism evidence="1 2">
    <name type="scientific">Gossypium arboreum</name>
    <name type="common">Tree cotton</name>
    <name type="synonym">Gossypium nanking</name>
    <dbReference type="NCBI Taxonomy" id="29729"/>
    <lineage>
        <taxon>Eukaryota</taxon>
        <taxon>Viridiplantae</taxon>
        <taxon>Streptophyta</taxon>
        <taxon>Embryophyta</taxon>
        <taxon>Tracheophyta</taxon>
        <taxon>Spermatophyta</taxon>
        <taxon>Magnoliopsida</taxon>
        <taxon>eudicotyledons</taxon>
        <taxon>Gunneridae</taxon>
        <taxon>Pentapetalae</taxon>
        <taxon>rosids</taxon>
        <taxon>malvids</taxon>
        <taxon>Malvales</taxon>
        <taxon>Malvaceae</taxon>
        <taxon>Malvoideae</taxon>
        <taxon>Gossypium</taxon>
    </lineage>
</organism>
<evidence type="ECO:0000313" key="2">
    <source>
        <dbReference type="Proteomes" id="UP000032142"/>
    </source>
</evidence>
<gene>
    <name evidence="1" type="ORF">F383_14314</name>
</gene>
<proteinExistence type="predicted"/>
<evidence type="ECO:0000313" key="1">
    <source>
        <dbReference type="EMBL" id="KHG11067.1"/>
    </source>
</evidence>